<dbReference type="SUPFAM" id="SSF47095">
    <property type="entry name" value="HMG-box"/>
    <property type="match status" value="1"/>
</dbReference>
<dbReference type="GO" id="GO:0006508">
    <property type="term" value="P:proteolysis"/>
    <property type="evidence" value="ECO:0007669"/>
    <property type="project" value="UniProtKB-KW"/>
</dbReference>
<dbReference type="AlphaFoldDB" id="A0A6A2YC87"/>
<feature type="DNA-binding region" description="HMG box" evidence="5">
    <location>
        <begin position="22"/>
        <end position="88"/>
    </location>
</feature>
<dbReference type="PROSITE" id="PS50600">
    <property type="entry name" value="ULP_PROTEASE"/>
    <property type="match status" value="1"/>
</dbReference>
<comment type="similarity">
    <text evidence="1">Belongs to the peptidase C48 family.</text>
</comment>
<evidence type="ECO:0000256" key="4">
    <source>
        <dbReference type="ARBA" id="ARBA00022807"/>
    </source>
</evidence>
<sequence>MKSTDLAIVVGEDDFEIEVEIRKQPKGRYMYFYMTECQRMKEAGNHVGSVKNDVLEKWKSMTDAGKEPYVTRSKMDRQEYKAWRKNIKRSIKRVNSLVEHLKEKNKVNVLEEMRFGSLIRVRDRPIQMELCRSLVEQFDVQQCMVKYGGYSFSLGVPCAVAVLGVENKGKSVVEDRVLLYLVGIFLCPTGDTSPSKDNMKLICDEGLKGEFNWAEYVHSRLIESIISIQTGHQRYLKGCIAILETVIVCRHIKELEWYQSVHGGRKRQSRVEEAIERLKGEVGVKIDGVVKEVIELRGEVKMVMGGKIDGVVKEVVELREEKMEEVRRKDVDVIYTPESVIDADLDSECPPPKKKQKYPALKPMEWVGGAKQTLDDKATLDVVASFWEMILNDYSKFTDCDKIMISINDGGTHWCLLVLDMVSFVATVNDSLFSSPAAKNRVNDAKKLISILDRYNKEHIFVKACGHLKVPLKHFKFVEHKINEQLNGYDCGIYVIMRMEVIGSRGSIDDFVIGE</sequence>
<evidence type="ECO:0000259" key="6">
    <source>
        <dbReference type="PROSITE" id="PS50118"/>
    </source>
</evidence>
<dbReference type="GO" id="GO:0005634">
    <property type="term" value="C:nucleus"/>
    <property type="evidence" value="ECO:0007669"/>
    <property type="project" value="UniProtKB-UniRule"/>
</dbReference>
<dbReference type="EMBL" id="VEPZ02001394">
    <property type="protein sequence ID" value="KAE8675726.1"/>
    <property type="molecule type" value="Genomic_DNA"/>
</dbReference>
<accession>A0A6A2YC87</accession>
<name>A0A6A2YC87_HIBSY</name>
<keyword evidence="4" id="KW-0788">Thiol protease</keyword>
<dbReference type="Gene3D" id="1.10.30.10">
    <property type="entry name" value="High mobility group box domain"/>
    <property type="match status" value="1"/>
</dbReference>
<feature type="domain" description="Ubiquitin-like protease family profile" evidence="7">
    <location>
        <begin position="286"/>
        <end position="502"/>
    </location>
</feature>
<dbReference type="GO" id="GO:0000338">
    <property type="term" value="P:protein deneddylation"/>
    <property type="evidence" value="ECO:0007669"/>
    <property type="project" value="TreeGrafter"/>
</dbReference>
<evidence type="ECO:0000256" key="5">
    <source>
        <dbReference type="PROSITE-ProRule" id="PRU00267"/>
    </source>
</evidence>
<dbReference type="InterPro" id="IPR003653">
    <property type="entry name" value="Peptidase_C48_C"/>
</dbReference>
<keyword evidence="5" id="KW-0238">DNA-binding</keyword>
<keyword evidence="9" id="KW-1185">Reference proteome</keyword>
<dbReference type="PANTHER" id="PTHR46468:SF1">
    <property type="entry name" value="SENTRIN-SPECIFIC PROTEASE 8"/>
    <property type="match status" value="1"/>
</dbReference>
<dbReference type="InterPro" id="IPR044613">
    <property type="entry name" value="Nep1/2-like"/>
</dbReference>
<evidence type="ECO:0008006" key="10">
    <source>
        <dbReference type="Google" id="ProtNLM"/>
    </source>
</evidence>
<keyword evidence="3" id="KW-0378">Hydrolase</keyword>
<evidence type="ECO:0000313" key="9">
    <source>
        <dbReference type="Proteomes" id="UP000436088"/>
    </source>
</evidence>
<dbReference type="GO" id="GO:0003677">
    <property type="term" value="F:DNA binding"/>
    <property type="evidence" value="ECO:0007669"/>
    <property type="project" value="UniProtKB-UniRule"/>
</dbReference>
<keyword evidence="2" id="KW-0645">Protease</keyword>
<keyword evidence="5" id="KW-0539">Nucleus</keyword>
<dbReference type="PANTHER" id="PTHR46468">
    <property type="entry name" value="SENTRIN-SPECIFIC PROTEASE 8"/>
    <property type="match status" value="1"/>
</dbReference>
<evidence type="ECO:0000256" key="1">
    <source>
        <dbReference type="ARBA" id="ARBA00005234"/>
    </source>
</evidence>
<dbReference type="InterPro" id="IPR036910">
    <property type="entry name" value="HMG_box_dom_sf"/>
</dbReference>
<organism evidence="8 9">
    <name type="scientific">Hibiscus syriacus</name>
    <name type="common">Rose of Sharon</name>
    <dbReference type="NCBI Taxonomy" id="106335"/>
    <lineage>
        <taxon>Eukaryota</taxon>
        <taxon>Viridiplantae</taxon>
        <taxon>Streptophyta</taxon>
        <taxon>Embryophyta</taxon>
        <taxon>Tracheophyta</taxon>
        <taxon>Spermatophyta</taxon>
        <taxon>Magnoliopsida</taxon>
        <taxon>eudicotyledons</taxon>
        <taxon>Gunneridae</taxon>
        <taxon>Pentapetalae</taxon>
        <taxon>rosids</taxon>
        <taxon>malvids</taxon>
        <taxon>Malvales</taxon>
        <taxon>Malvaceae</taxon>
        <taxon>Malvoideae</taxon>
        <taxon>Hibiscus</taxon>
    </lineage>
</organism>
<dbReference type="PROSITE" id="PS50118">
    <property type="entry name" value="HMG_BOX_2"/>
    <property type="match status" value="1"/>
</dbReference>
<dbReference type="Gene3D" id="3.40.395.10">
    <property type="entry name" value="Adenoviral Proteinase, Chain A"/>
    <property type="match status" value="1"/>
</dbReference>
<proteinExistence type="inferred from homology"/>
<comment type="caution">
    <text evidence="8">The sequence shown here is derived from an EMBL/GenBank/DDBJ whole genome shotgun (WGS) entry which is preliminary data.</text>
</comment>
<dbReference type="InterPro" id="IPR038765">
    <property type="entry name" value="Papain-like_cys_pep_sf"/>
</dbReference>
<dbReference type="Proteomes" id="UP000436088">
    <property type="component" value="Unassembled WGS sequence"/>
</dbReference>
<dbReference type="GO" id="GO:0008234">
    <property type="term" value="F:cysteine-type peptidase activity"/>
    <property type="evidence" value="ECO:0007669"/>
    <property type="project" value="UniProtKB-KW"/>
</dbReference>
<evidence type="ECO:0000259" key="7">
    <source>
        <dbReference type="PROSITE" id="PS50600"/>
    </source>
</evidence>
<protein>
    <recommendedName>
        <fullName evidence="10">HMG box domain-containing protein</fullName>
    </recommendedName>
</protein>
<dbReference type="InterPro" id="IPR009071">
    <property type="entry name" value="HMG_box_dom"/>
</dbReference>
<feature type="domain" description="HMG box" evidence="6">
    <location>
        <begin position="22"/>
        <end position="88"/>
    </location>
</feature>
<evidence type="ECO:0000256" key="2">
    <source>
        <dbReference type="ARBA" id="ARBA00022670"/>
    </source>
</evidence>
<evidence type="ECO:0000256" key="3">
    <source>
        <dbReference type="ARBA" id="ARBA00022801"/>
    </source>
</evidence>
<evidence type="ECO:0000313" key="8">
    <source>
        <dbReference type="EMBL" id="KAE8675726.1"/>
    </source>
</evidence>
<gene>
    <name evidence="8" type="ORF">F3Y22_tig00111648pilonHSYRG00382</name>
</gene>
<reference evidence="8" key="1">
    <citation type="submission" date="2019-09" db="EMBL/GenBank/DDBJ databases">
        <title>Draft genome information of white flower Hibiscus syriacus.</title>
        <authorList>
            <person name="Kim Y.-M."/>
        </authorList>
    </citation>
    <scope>NUCLEOTIDE SEQUENCE [LARGE SCALE GENOMIC DNA]</scope>
    <source>
        <strain evidence="8">YM2019G1</strain>
    </source>
</reference>
<dbReference type="Pfam" id="PF02902">
    <property type="entry name" value="Peptidase_C48"/>
    <property type="match status" value="1"/>
</dbReference>
<dbReference type="GO" id="GO:0019784">
    <property type="term" value="F:deNEDDylase activity"/>
    <property type="evidence" value="ECO:0007669"/>
    <property type="project" value="InterPro"/>
</dbReference>
<dbReference type="SUPFAM" id="SSF54001">
    <property type="entry name" value="Cysteine proteinases"/>
    <property type="match status" value="1"/>
</dbReference>